<dbReference type="Gene3D" id="1.20.90.10">
    <property type="entry name" value="Phospholipase A2 domain"/>
    <property type="match status" value="1"/>
</dbReference>
<comment type="similarity">
    <text evidence="4">Belongs to the phospholipase A2 family. Group III subfamily.</text>
</comment>
<dbReference type="GO" id="GO:0016042">
    <property type="term" value="P:lipid catabolic process"/>
    <property type="evidence" value="ECO:0007669"/>
    <property type="project" value="UniProtKB-KW"/>
</dbReference>
<dbReference type="AlphaFoldDB" id="A0A834VGX2"/>
<dbReference type="PROSITE" id="PS00118">
    <property type="entry name" value="PA2_HIS"/>
    <property type="match status" value="1"/>
</dbReference>
<evidence type="ECO:0000256" key="5">
    <source>
        <dbReference type="ARBA" id="ARBA00022525"/>
    </source>
</evidence>
<dbReference type="InterPro" id="IPR016090">
    <property type="entry name" value="PLA2-like_dom"/>
</dbReference>
<keyword evidence="9" id="KW-0443">Lipid metabolism</keyword>
<evidence type="ECO:0000256" key="8">
    <source>
        <dbReference type="ARBA" id="ARBA00022963"/>
    </source>
</evidence>
<evidence type="ECO:0000256" key="6">
    <source>
        <dbReference type="ARBA" id="ARBA00022801"/>
    </source>
</evidence>
<organism evidence="12">
    <name type="scientific">Sarcoptes scabiei</name>
    <name type="common">Itch mite</name>
    <name type="synonym">Acarus scabiei</name>
    <dbReference type="NCBI Taxonomy" id="52283"/>
    <lineage>
        <taxon>Eukaryota</taxon>
        <taxon>Metazoa</taxon>
        <taxon>Ecdysozoa</taxon>
        <taxon>Arthropoda</taxon>
        <taxon>Chelicerata</taxon>
        <taxon>Arachnida</taxon>
        <taxon>Acari</taxon>
        <taxon>Acariformes</taxon>
        <taxon>Sarcoptiformes</taxon>
        <taxon>Astigmata</taxon>
        <taxon>Psoroptidia</taxon>
        <taxon>Sarcoptoidea</taxon>
        <taxon>Sarcoptidae</taxon>
        <taxon>Sarcoptinae</taxon>
        <taxon>Sarcoptes</taxon>
    </lineage>
</organism>
<evidence type="ECO:0000259" key="11">
    <source>
        <dbReference type="Pfam" id="PF05826"/>
    </source>
</evidence>
<keyword evidence="10" id="KW-0865">Zymogen</keyword>
<dbReference type="SUPFAM" id="SSF48619">
    <property type="entry name" value="Phospholipase A2, PLA2"/>
    <property type="match status" value="1"/>
</dbReference>
<gene>
    <name evidence="12" type="ORF">SSS_6242</name>
</gene>
<dbReference type="GO" id="GO:0005576">
    <property type="term" value="C:extracellular region"/>
    <property type="evidence" value="ECO:0007669"/>
    <property type="project" value="UniProtKB-SubCell"/>
</dbReference>
<evidence type="ECO:0000256" key="7">
    <source>
        <dbReference type="ARBA" id="ARBA00022837"/>
    </source>
</evidence>
<keyword evidence="14" id="KW-1185">Reference proteome</keyword>
<reference evidence="14" key="1">
    <citation type="journal article" date="2020" name="PLoS Negl. Trop. Dis.">
        <title>High-quality nuclear genome for Sarcoptes scabiei-A critical resource for a neglected parasite.</title>
        <authorList>
            <person name="Korhonen P.K."/>
            <person name="Gasser R.B."/>
            <person name="Ma G."/>
            <person name="Wang T."/>
            <person name="Stroehlein A.J."/>
            <person name="Young N.D."/>
            <person name="Ang C.S."/>
            <person name="Fernando D.D."/>
            <person name="Lu H.C."/>
            <person name="Taylor S."/>
            <person name="Reynolds S.L."/>
            <person name="Mofiz E."/>
            <person name="Najaraj S.H."/>
            <person name="Gowda H."/>
            <person name="Madugundu A."/>
            <person name="Renuse S."/>
            <person name="Holt D."/>
            <person name="Pandey A."/>
            <person name="Papenfuss A.T."/>
            <person name="Fischer K."/>
        </authorList>
    </citation>
    <scope>NUCLEOTIDE SEQUENCE [LARGE SCALE GENOMIC DNA]</scope>
</reference>
<proteinExistence type="inferred from homology"/>
<evidence type="ECO:0000313" key="12">
    <source>
        <dbReference type="EMBL" id="KAF7495390.1"/>
    </source>
</evidence>
<dbReference type="PANTHER" id="PTHR12253">
    <property type="entry name" value="RH14732P"/>
    <property type="match status" value="1"/>
</dbReference>
<accession>A0A834VGX2</accession>
<dbReference type="GO" id="GO:0004623">
    <property type="term" value="F:phospholipase A2 activity"/>
    <property type="evidence" value="ECO:0007669"/>
    <property type="project" value="UniProtKB-EC"/>
</dbReference>
<keyword evidence="8" id="KW-0442">Lipid degradation</keyword>
<dbReference type="GO" id="GO:0050482">
    <property type="term" value="P:arachidonate secretion"/>
    <property type="evidence" value="ECO:0007669"/>
    <property type="project" value="InterPro"/>
</dbReference>
<protein>
    <submittedName>
        <fullName evidence="12">Acidic phospholipase A2 PA4</fullName>
    </submittedName>
</protein>
<evidence type="ECO:0000256" key="9">
    <source>
        <dbReference type="ARBA" id="ARBA00023098"/>
    </source>
</evidence>
<sequence>MSNRNSLSIFFTSLLFLFLLIIIINDVEFCESFHFFRSFSPTSSPSSSSVFSASSLASTTLPILNDELDLNNSISNISSPINSTAIPFFDWIAANNSYFYLNINGSNVDNNSIILILNKTIESNHQIDDRMDRPLDQSSDSINITDGYSSQDLNMMMIVQPAQLITFQRPFEVLIQNDKTMAHLIFDKTGRDLYHCQLFDLEKEPSNIRLHPSLIGKRPMVVSHRTMLEALRRCTDLALQKHSNSTDQLPIVSSAEIIDGIHQINDENSPNGFAKTNSTIYNITSSTSIPLISETNGKKTAPPIATSTTPSMMNKFEKFDVNYFFTFWKGIVPGTKWCGLGDLASTYEDLGSKLDVDLCCRAHDHCPVRLKAFRMGYGIFNFSFYSRLHCDCDDDFFKCLKNSSSSYAAMLGNFYFNVLKIHCLKEDQYGVASIANNNNSSVPSTLLSVVPQLVCLKFK</sequence>
<dbReference type="EnsemblMetazoa" id="SSS_6242s_mrna">
    <property type="protein sequence ID" value="KAF7495390.1"/>
    <property type="gene ID" value="SSS_6242"/>
</dbReference>
<evidence type="ECO:0000256" key="4">
    <source>
        <dbReference type="ARBA" id="ARBA00009659"/>
    </source>
</evidence>
<dbReference type="Pfam" id="PF05826">
    <property type="entry name" value="Phospholip_A2_2"/>
    <property type="match status" value="1"/>
</dbReference>
<evidence type="ECO:0000256" key="3">
    <source>
        <dbReference type="ARBA" id="ARBA00004613"/>
    </source>
</evidence>
<evidence type="ECO:0000256" key="10">
    <source>
        <dbReference type="ARBA" id="ARBA00023145"/>
    </source>
</evidence>
<comment type="cofactor">
    <cofactor evidence="2">
        <name>Ca(2+)</name>
        <dbReference type="ChEBI" id="CHEBI:29108"/>
    </cofactor>
</comment>
<dbReference type="OrthoDB" id="6075074at2759"/>
<reference evidence="12" key="2">
    <citation type="submission" date="2020-01" db="EMBL/GenBank/DDBJ databases">
        <authorList>
            <person name="Korhonen P.K.K."/>
            <person name="Guangxu M.G."/>
            <person name="Wang T.W."/>
            <person name="Stroehlein A.J.S."/>
            <person name="Young N.D."/>
            <person name="Ang C.-S.A."/>
            <person name="Fernando D.W.F."/>
            <person name="Lu H.L."/>
            <person name="Taylor S.T."/>
            <person name="Ehtesham M.E.M."/>
            <person name="Najaraj S.H.N."/>
            <person name="Harsha G.H.G."/>
            <person name="Madugundu A.M."/>
            <person name="Renuse S.R."/>
            <person name="Holt D.H."/>
            <person name="Pandey A.P."/>
            <person name="Papenfuss A.P."/>
            <person name="Gasser R.B.G."/>
            <person name="Fischer K.F."/>
        </authorList>
    </citation>
    <scope>NUCLEOTIDE SEQUENCE</scope>
    <source>
        <strain evidence="12">SSS_KF_BRIS2020</strain>
    </source>
</reference>
<evidence type="ECO:0000313" key="13">
    <source>
        <dbReference type="EnsemblMetazoa" id="KAF7495390.1"/>
    </source>
</evidence>
<comment type="subcellular location">
    <subcellularLocation>
        <location evidence="3">Secreted</location>
    </subcellularLocation>
</comment>
<evidence type="ECO:0000256" key="2">
    <source>
        <dbReference type="ARBA" id="ARBA00001913"/>
    </source>
</evidence>
<keyword evidence="6" id="KW-0378">Hydrolase</keyword>
<evidence type="ECO:0000256" key="1">
    <source>
        <dbReference type="ARBA" id="ARBA00001604"/>
    </source>
</evidence>
<dbReference type="InterPro" id="IPR033113">
    <property type="entry name" value="PLA2_histidine"/>
</dbReference>
<feature type="domain" description="Phospholipase A2-like central" evidence="11">
    <location>
        <begin position="331"/>
        <end position="426"/>
    </location>
</feature>
<reference evidence="13" key="3">
    <citation type="submission" date="2022-06" db="UniProtKB">
        <authorList>
            <consortium name="EnsemblMetazoa"/>
        </authorList>
    </citation>
    <scope>IDENTIFICATION</scope>
</reference>
<keyword evidence="5" id="KW-0964">Secreted</keyword>
<keyword evidence="7" id="KW-0106">Calcium</keyword>
<dbReference type="GO" id="GO:0006644">
    <property type="term" value="P:phospholipid metabolic process"/>
    <property type="evidence" value="ECO:0007669"/>
    <property type="project" value="InterPro"/>
</dbReference>
<dbReference type="InterPro" id="IPR036444">
    <property type="entry name" value="PLipase_A2_dom_sf"/>
</dbReference>
<name>A0A834VGX2_SARSC</name>
<dbReference type="CDD" id="cd04704">
    <property type="entry name" value="PLA2_bee_venom_like"/>
    <property type="match status" value="1"/>
</dbReference>
<dbReference type="EMBL" id="WVUK01000048">
    <property type="protein sequence ID" value="KAF7495390.1"/>
    <property type="molecule type" value="Genomic_DNA"/>
</dbReference>
<comment type="catalytic activity">
    <reaction evidence="1">
        <text>a 1,2-diacyl-sn-glycero-3-phosphocholine + H2O = a 1-acyl-sn-glycero-3-phosphocholine + a fatty acid + H(+)</text>
        <dbReference type="Rhea" id="RHEA:15801"/>
        <dbReference type="ChEBI" id="CHEBI:15377"/>
        <dbReference type="ChEBI" id="CHEBI:15378"/>
        <dbReference type="ChEBI" id="CHEBI:28868"/>
        <dbReference type="ChEBI" id="CHEBI:57643"/>
        <dbReference type="ChEBI" id="CHEBI:58168"/>
        <dbReference type="EC" id="3.1.1.4"/>
    </reaction>
</comment>
<dbReference type="Proteomes" id="UP000070412">
    <property type="component" value="Unassembled WGS sequence"/>
</dbReference>
<evidence type="ECO:0000313" key="14">
    <source>
        <dbReference type="Proteomes" id="UP000070412"/>
    </source>
</evidence>